<feature type="region of interest" description="Disordered" evidence="1">
    <location>
        <begin position="337"/>
        <end position="368"/>
    </location>
</feature>
<evidence type="ECO:0000313" key="2">
    <source>
        <dbReference type="EMBL" id="MDA0165219.1"/>
    </source>
</evidence>
<gene>
    <name evidence="2" type="ORF">OM076_33435</name>
</gene>
<reference evidence="2" key="1">
    <citation type="submission" date="2022-10" db="EMBL/GenBank/DDBJ databases">
        <title>The WGS of Solirubrobacter ginsenosidimutans DSM 21036.</title>
        <authorList>
            <person name="Jiang Z."/>
        </authorList>
    </citation>
    <scope>NUCLEOTIDE SEQUENCE</scope>
    <source>
        <strain evidence="2">DSM 21036</strain>
    </source>
</reference>
<comment type="caution">
    <text evidence="2">The sequence shown here is derived from an EMBL/GenBank/DDBJ whole genome shotgun (WGS) entry which is preliminary data.</text>
</comment>
<evidence type="ECO:0000313" key="3">
    <source>
        <dbReference type="Proteomes" id="UP001149140"/>
    </source>
</evidence>
<name>A0A9X3MYK7_9ACTN</name>
<feature type="region of interest" description="Disordered" evidence="1">
    <location>
        <begin position="220"/>
        <end position="239"/>
    </location>
</feature>
<dbReference type="EMBL" id="JAPDOD010000043">
    <property type="protein sequence ID" value="MDA0165219.1"/>
    <property type="molecule type" value="Genomic_DNA"/>
</dbReference>
<organism evidence="2 3">
    <name type="scientific">Solirubrobacter ginsenosidimutans</name>
    <dbReference type="NCBI Taxonomy" id="490573"/>
    <lineage>
        <taxon>Bacteria</taxon>
        <taxon>Bacillati</taxon>
        <taxon>Actinomycetota</taxon>
        <taxon>Thermoleophilia</taxon>
        <taxon>Solirubrobacterales</taxon>
        <taxon>Solirubrobacteraceae</taxon>
        <taxon>Solirubrobacter</taxon>
    </lineage>
</organism>
<protein>
    <submittedName>
        <fullName evidence="2">Uncharacterized protein</fullName>
    </submittedName>
</protein>
<sequence length="368" mass="38741">MPPTRPLPEGEREPEPAIAEPASAAQAPPLRLSSAAGVLALQRAVGNRAVQAMLAREDDEETTAPTATAPAKTDEQLFDDAIKANDYAKAAELIVKLPKAIDKMSALSADQMYKLADAASVDQLRLLQDAAIRQGGWTGGLAQFAIRGKLVAKGVGAAKSAAGAAFGTLDTKIVEKTNGTATGGSYAYKIEITFLPDTTVVNADEIAFVQTVRLVDTATGANKDPEQTNKNRMGADGTSIDRLGGREQGWYGMTDTGGGGSTLKPWKKAAPTDAAFMMDRPSWSVPNTTWDFETSVICRSGADAGKVYATVTWGFSVDAARKIIEKERVVTNKPTAGFSSAVDRWNTQAAGPEADRNAPGQKALPALQ</sequence>
<dbReference type="Proteomes" id="UP001149140">
    <property type="component" value="Unassembled WGS sequence"/>
</dbReference>
<proteinExistence type="predicted"/>
<feature type="compositionally biased region" description="Low complexity" evidence="1">
    <location>
        <begin position="16"/>
        <end position="29"/>
    </location>
</feature>
<evidence type="ECO:0000256" key="1">
    <source>
        <dbReference type="SAM" id="MobiDB-lite"/>
    </source>
</evidence>
<feature type="region of interest" description="Disordered" evidence="1">
    <location>
        <begin position="1"/>
        <end position="29"/>
    </location>
</feature>
<dbReference type="AlphaFoldDB" id="A0A9X3MYK7"/>
<dbReference type="RefSeq" id="WP_270044476.1">
    <property type="nucleotide sequence ID" value="NZ_JAPDOD010000043.1"/>
</dbReference>
<keyword evidence="3" id="KW-1185">Reference proteome</keyword>
<accession>A0A9X3MYK7</accession>